<dbReference type="EMBL" id="OA883799">
    <property type="protein sequence ID" value="CAD7279715.1"/>
    <property type="molecule type" value="Genomic_DNA"/>
</dbReference>
<dbReference type="InterPro" id="IPR050951">
    <property type="entry name" value="Retrovirus_Pol_polyprotein"/>
</dbReference>
<feature type="compositionally biased region" description="Basic and acidic residues" evidence="3">
    <location>
        <begin position="741"/>
        <end position="753"/>
    </location>
</feature>
<dbReference type="Pfam" id="PF17919">
    <property type="entry name" value="RT_RNaseH_2"/>
    <property type="match status" value="1"/>
</dbReference>
<dbReference type="Gene3D" id="3.30.70.270">
    <property type="match status" value="1"/>
</dbReference>
<gene>
    <name evidence="6" type="ORF">NMOB1V02_LOCUS7383</name>
</gene>
<dbReference type="SUPFAM" id="SSF56672">
    <property type="entry name" value="DNA/RNA polymerases"/>
    <property type="match status" value="1"/>
</dbReference>
<dbReference type="EMBL" id="CAJPEX010001762">
    <property type="protein sequence ID" value="CAG0919867.1"/>
    <property type="molecule type" value="Genomic_DNA"/>
</dbReference>
<reference evidence="6" key="1">
    <citation type="submission" date="2020-11" db="EMBL/GenBank/DDBJ databases">
        <authorList>
            <person name="Tran Van P."/>
        </authorList>
    </citation>
    <scope>NUCLEOTIDE SEQUENCE</scope>
</reference>
<organism evidence="6">
    <name type="scientific">Notodromas monacha</name>
    <dbReference type="NCBI Taxonomy" id="399045"/>
    <lineage>
        <taxon>Eukaryota</taxon>
        <taxon>Metazoa</taxon>
        <taxon>Ecdysozoa</taxon>
        <taxon>Arthropoda</taxon>
        <taxon>Crustacea</taxon>
        <taxon>Oligostraca</taxon>
        <taxon>Ostracoda</taxon>
        <taxon>Podocopa</taxon>
        <taxon>Podocopida</taxon>
        <taxon>Cypridocopina</taxon>
        <taxon>Cypridoidea</taxon>
        <taxon>Cyprididae</taxon>
        <taxon>Notodromas</taxon>
    </lineage>
</organism>
<feature type="region of interest" description="Disordered" evidence="3">
    <location>
        <begin position="255"/>
        <end position="275"/>
    </location>
</feature>
<dbReference type="EC" id="2.7.7.49" evidence="1"/>
<feature type="domain" description="Reverse transcriptase/retrotransposon-derived protein RNase H-like" evidence="4">
    <location>
        <begin position="482"/>
        <end position="554"/>
    </location>
</feature>
<keyword evidence="2" id="KW-0511">Multifunctional enzyme</keyword>
<feature type="region of interest" description="Disordered" evidence="3">
    <location>
        <begin position="305"/>
        <end position="326"/>
    </location>
</feature>
<evidence type="ECO:0000313" key="7">
    <source>
        <dbReference type="Proteomes" id="UP000678499"/>
    </source>
</evidence>
<name>A0A7R9GG62_9CRUS</name>
<dbReference type="PANTHER" id="PTHR37984:SF5">
    <property type="entry name" value="PROTEIN NYNRIN-LIKE"/>
    <property type="match status" value="1"/>
</dbReference>
<protein>
    <recommendedName>
        <fullName evidence="1">RNA-directed DNA polymerase</fullName>
        <ecNumber evidence="1">2.7.7.49</ecNumber>
    </recommendedName>
</protein>
<dbReference type="OrthoDB" id="7616202at2759"/>
<proteinExistence type="predicted"/>
<evidence type="ECO:0000256" key="1">
    <source>
        <dbReference type="ARBA" id="ARBA00012493"/>
    </source>
</evidence>
<dbReference type="InterPro" id="IPR041588">
    <property type="entry name" value="Integrase_H2C2"/>
</dbReference>
<sequence>MTRNTENSRAAAQPYVPPVPVQEDPPAASAPAGSQPPRDPASPSRSSQSRTPTPALSGSLWDAVPLLTLQYLTEAYRLRTPANGTDRSGYVCLLETNRIPPSLAQGWIPPPGWHLRPFDLQITPWTAPTTEIVMAGPTINPVGPPLSYRHPGKPQLADLPRQQDNKNFKDYADQLRRMPAVNNMSTDMKLSPSHTRLLTWIDWTGFVSYDCSTARASSASGEDELRKKWIDNRNLTWDEAIYKAERFWLHHHATLQGGTSSRPAPKAAGTTRPQQQWCKGHQANVCHSPQDCRILLCQQGRQAPSAPEAQAAQPAARPAQLSQPLSTNHTPSGNTIYCFHWKQASVIVNAAHCEERDLAAPPPIIIPLQIGSTVIPALIDTGASHAFIAQQLAGAAVDLAKSTFLAKKTIFLGHEIDQTGTRALDKDLDAVRCFPKPETTRQMQRFLGMATYLPAHLPTNFATSEKVLRQIIPAKPATRLLWTPEAQEAFSHLKDILANLARLEQMDPACTTKVHCDASSTSLGAILVQLDKEGHLHVLEYASRTLSDTESWAKIVYKPGRFLKGPDALSRVTINAAEVREVLDEEQQHQIIDSYHQEQGHAGWKKIYQTLKQRFKWKSLRQDVWKRIQCCKTCFRYNAPTTKVRVKLEPIMSSSPRQQLTVDFYGPLPTSTSGHRYAIVAVDHYSQGSQGEESQEPEEQPPTPDSSEDESSQPDNSHVYDGVVVEATRPVNQLQSAPSESRPEPEPEPERPPTPDTSDDENPPLSGMYDGHVVAATRPSGGK</sequence>
<evidence type="ECO:0000256" key="3">
    <source>
        <dbReference type="SAM" id="MobiDB-lite"/>
    </source>
</evidence>
<feature type="domain" description="Integrase zinc-binding" evidence="5">
    <location>
        <begin position="584"/>
        <end position="639"/>
    </location>
</feature>
<evidence type="ECO:0000256" key="2">
    <source>
        <dbReference type="ARBA" id="ARBA00023268"/>
    </source>
</evidence>
<keyword evidence="7" id="KW-1185">Reference proteome</keyword>
<dbReference type="InterPro" id="IPR043128">
    <property type="entry name" value="Rev_trsase/Diguanyl_cyclase"/>
</dbReference>
<feature type="region of interest" description="Disordered" evidence="3">
    <location>
        <begin position="1"/>
        <end position="58"/>
    </location>
</feature>
<feature type="compositionally biased region" description="Low complexity" evidence="3">
    <location>
        <begin position="21"/>
        <end position="55"/>
    </location>
</feature>
<evidence type="ECO:0000313" key="6">
    <source>
        <dbReference type="EMBL" id="CAD7279715.1"/>
    </source>
</evidence>
<dbReference type="PANTHER" id="PTHR37984">
    <property type="entry name" value="PROTEIN CBG26694"/>
    <property type="match status" value="1"/>
</dbReference>
<dbReference type="InterPro" id="IPR041577">
    <property type="entry name" value="RT_RNaseH_2"/>
</dbReference>
<dbReference type="Pfam" id="PF17921">
    <property type="entry name" value="Integrase_H2C2"/>
    <property type="match status" value="1"/>
</dbReference>
<feature type="region of interest" description="Disordered" evidence="3">
    <location>
        <begin position="686"/>
        <end position="783"/>
    </location>
</feature>
<evidence type="ECO:0000259" key="5">
    <source>
        <dbReference type="Pfam" id="PF17921"/>
    </source>
</evidence>
<dbReference type="Proteomes" id="UP000678499">
    <property type="component" value="Unassembled WGS sequence"/>
</dbReference>
<dbReference type="Gene3D" id="1.10.340.70">
    <property type="match status" value="1"/>
</dbReference>
<dbReference type="AlphaFoldDB" id="A0A7R9GG62"/>
<evidence type="ECO:0000259" key="4">
    <source>
        <dbReference type="Pfam" id="PF17919"/>
    </source>
</evidence>
<dbReference type="GO" id="GO:0003964">
    <property type="term" value="F:RNA-directed DNA polymerase activity"/>
    <property type="evidence" value="ECO:0007669"/>
    <property type="project" value="UniProtKB-EC"/>
</dbReference>
<dbReference type="InterPro" id="IPR043502">
    <property type="entry name" value="DNA/RNA_pol_sf"/>
</dbReference>
<feature type="compositionally biased region" description="Low complexity" evidence="3">
    <location>
        <begin position="305"/>
        <end position="325"/>
    </location>
</feature>
<accession>A0A7R9GG62</accession>